<evidence type="ECO:0000313" key="13">
    <source>
        <dbReference type="Proteomes" id="UP000034076"/>
    </source>
</evidence>
<comment type="similarity">
    <text evidence="2">Belongs to the FliJ family.</text>
</comment>
<dbReference type="EMBL" id="LAYJ01000076">
    <property type="protein sequence ID" value="KKI51467.1"/>
    <property type="molecule type" value="Genomic_DNA"/>
</dbReference>
<organism evidence="12 13">
    <name type="scientific">Christensenella hongkongensis</name>
    <dbReference type="NCBI Taxonomy" id="270498"/>
    <lineage>
        <taxon>Bacteria</taxon>
        <taxon>Bacillati</taxon>
        <taxon>Bacillota</taxon>
        <taxon>Clostridia</taxon>
        <taxon>Christensenellales</taxon>
        <taxon>Christensenellaceae</taxon>
        <taxon>Christensenella</taxon>
    </lineage>
</organism>
<evidence type="ECO:0000256" key="6">
    <source>
        <dbReference type="ARBA" id="ARBA00022500"/>
    </source>
</evidence>
<keyword evidence="7" id="KW-1005">Bacterial flagellum biogenesis</keyword>
<accession>A0A0M2NM11</accession>
<evidence type="ECO:0000256" key="7">
    <source>
        <dbReference type="ARBA" id="ARBA00022795"/>
    </source>
</evidence>
<dbReference type="GO" id="GO:0015031">
    <property type="term" value="P:protein transport"/>
    <property type="evidence" value="ECO:0007669"/>
    <property type="project" value="UniProtKB-KW"/>
</dbReference>
<dbReference type="InterPro" id="IPR053716">
    <property type="entry name" value="Flag_assembly_chemotaxis_eff"/>
</dbReference>
<evidence type="ECO:0000256" key="5">
    <source>
        <dbReference type="ARBA" id="ARBA00022475"/>
    </source>
</evidence>
<evidence type="ECO:0000256" key="1">
    <source>
        <dbReference type="ARBA" id="ARBA00004413"/>
    </source>
</evidence>
<proteinExistence type="inferred from homology"/>
<evidence type="ECO:0000256" key="10">
    <source>
        <dbReference type="ARBA" id="ARBA00023225"/>
    </source>
</evidence>
<keyword evidence="9" id="KW-0472">Membrane</keyword>
<reference evidence="12 13" key="1">
    <citation type="submission" date="2015-04" db="EMBL/GenBank/DDBJ databases">
        <title>Draft genome sequence of bacteremic isolate Catabacter hongkongensis type strain HKU16T.</title>
        <authorList>
            <person name="Lau S.K."/>
            <person name="Teng J.L."/>
            <person name="Huang Y."/>
            <person name="Curreem S.O."/>
            <person name="Tsui S.K."/>
            <person name="Woo P.C."/>
        </authorList>
    </citation>
    <scope>NUCLEOTIDE SEQUENCE [LARGE SCALE GENOMIC DNA]</scope>
    <source>
        <strain evidence="12 13">HKU16</strain>
    </source>
</reference>
<dbReference type="OrthoDB" id="2087173at2"/>
<comment type="caution">
    <text evidence="12">The sequence shown here is derived from an EMBL/GenBank/DDBJ whole genome shotgun (WGS) entry which is preliminary data.</text>
</comment>
<keyword evidence="5" id="KW-1003">Cell membrane</keyword>
<dbReference type="GO" id="GO:0009288">
    <property type="term" value="C:bacterial-type flagellum"/>
    <property type="evidence" value="ECO:0007669"/>
    <property type="project" value="InterPro"/>
</dbReference>
<feature type="coiled-coil region" evidence="11">
    <location>
        <begin position="88"/>
        <end position="144"/>
    </location>
</feature>
<dbReference type="InterPro" id="IPR012823">
    <property type="entry name" value="Flagell_FliJ"/>
</dbReference>
<evidence type="ECO:0000256" key="2">
    <source>
        <dbReference type="ARBA" id="ARBA00010004"/>
    </source>
</evidence>
<dbReference type="GO" id="GO:0006935">
    <property type="term" value="P:chemotaxis"/>
    <property type="evidence" value="ECO:0007669"/>
    <property type="project" value="UniProtKB-KW"/>
</dbReference>
<dbReference type="Gene3D" id="1.10.287.1700">
    <property type="match status" value="1"/>
</dbReference>
<evidence type="ECO:0000256" key="9">
    <source>
        <dbReference type="ARBA" id="ARBA00023136"/>
    </source>
</evidence>
<comment type="subcellular location">
    <subcellularLocation>
        <location evidence="1">Cell membrane</location>
        <topology evidence="1">Peripheral membrane protein</topology>
        <orientation evidence="1">Cytoplasmic side</orientation>
    </subcellularLocation>
</comment>
<keyword evidence="11" id="KW-0175">Coiled coil</keyword>
<keyword evidence="10" id="KW-1006">Bacterial flagellum protein export</keyword>
<dbReference type="GO" id="GO:0005886">
    <property type="term" value="C:plasma membrane"/>
    <property type="evidence" value="ECO:0007669"/>
    <property type="project" value="UniProtKB-SubCell"/>
</dbReference>
<evidence type="ECO:0000256" key="3">
    <source>
        <dbReference type="ARBA" id="ARBA00020392"/>
    </source>
</evidence>
<name>A0A0M2NM11_9FIRM</name>
<evidence type="ECO:0000256" key="8">
    <source>
        <dbReference type="ARBA" id="ARBA00022927"/>
    </source>
</evidence>
<dbReference type="NCBIfam" id="TIGR02473">
    <property type="entry name" value="flagell_FliJ"/>
    <property type="match status" value="1"/>
</dbReference>
<dbReference type="RefSeq" id="WP_046442881.1">
    <property type="nucleotide sequence ID" value="NZ_CAUERS010000017.1"/>
</dbReference>
<protein>
    <recommendedName>
        <fullName evidence="3">Flagellar FliJ protein</fullName>
    </recommendedName>
</protein>
<keyword evidence="8" id="KW-0653">Protein transport</keyword>
<evidence type="ECO:0000256" key="11">
    <source>
        <dbReference type="SAM" id="Coils"/>
    </source>
</evidence>
<sequence length="148" mass="17685">MKKFVFTLHKLYDVKQSEENQKRVELKGLDKVMTGLQTQRVDMQQTYDGQQAVYCRKCKTGMSMTEVKMFGEYFQYLSVEMSRKDREIADCNIKIEECRKQLARLMNEQKVLERMREEQLEEYKAEIQKDNDKLIEDFMQAKAETLAI</sequence>
<evidence type="ECO:0000256" key="4">
    <source>
        <dbReference type="ARBA" id="ARBA00022448"/>
    </source>
</evidence>
<keyword evidence="13" id="KW-1185">Reference proteome</keyword>
<keyword evidence="6" id="KW-0145">Chemotaxis</keyword>
<keyword evidence="4" id="KW-0813">Transport</keyword>
<dbReference type="GO" id="GO:0044781">
    <property type="term" value="P:bacterial-type flagellum organization"/>
    <property type="evidence" value="ECO:0007669"/>
    <property type="project" value="UniProtKB-KW"/>
</dbReference>
<dbReference type="Proteomes" id="UP000034076">
    <property type="component" value="Unassembled WGS sequence"/>
</dbReference>
<dbReference type="GO" id="GO:0071973">
    <property type="term" value="P:bacterial-type flagellum-dependent cell motility"/>
    <property type="evidence" value="ECO:0007669"/>
    <property type="project" value="InterPro"/>
</dbReference>
<evidence type="ECO:0000313" key="12">
    <source>
        <dbReference type="EMBL" id="KKI51467.1"/>
    </source>
</evidence>
<gene>
    <name evidence="12" type="ORF">CHK_0959</name>
</gene>
<dbReference type="STRING" id="270498.CHK_0959"/>
<dbReference type="AlphaFoldDB" id="A0A0M2NM11"/>